<dbReference type="Proteomes" id="UP000494211">
    <property type="component" value="Unassembled WGS sequence"/>
</dbReference>
<organism evidence="1 2">
    <name type="scientific">Bifidobacterium pseudocatenulatum</name>
    <dbReference type="NCBI Taxonomy" id="28026"/>
    <lineage>
        <taxon>Bacteria</taxon>
        <taxon>Bacillati</taxon>
        <taxon>Actinomycetota</taxon>
        <taxon>Actinomycetes</taxon>
        <taxon>Bifidobacteriales</taxon>
        <taxon>Bifidobacteriaceae</taxon>
        <taxon>Bifidobacterium</taxon>
    </lineage>
</organism>
<evidence type="ECO:0000313" key="1">
    <source>
        <dbReference type="EMBL" id="VWQ12904.1"/>
    </source>
</evidence>
<comment type="caution">
    <text evidence="1">The sequence shown here is derived from an EMBL/GenBank/DDBJ whole genome shotgun (WGS) entry which is preliminary data.</text>
</comment>
<keyword evidence="2" id="KW-1185">Reference proteome</keyword>
<proteinExistence type="predicted"/>
<dbReference type="RefSeq" id="WP_021913273.1">
    <property type="nucleotide sequence ID" value="NZ_CABWJV010000001.1"/>
</dbReference>
<gene>
    <name evidence="1" type="ORF">BIFLH658_00270</name>
</gene>
<name>A0ABY6Y9W1_BIFPS</name>
<protein>
    <recommendedName>
        <fullName evidence="3">XRE family transcriptional regulator</fullName>
    </recommendedName>
</protein>
<evidence type="ECO:0000313" key="2">
    <source>
        <dbReference type="Proteomes" id="UP000494211"/>
    </source>
</evidence>
<accession>A0ABY6Y9W1</accession>
<sequence>MADENKLQALRISPGFLDNLQKERNLSHEAFLAACGLNQQRFDELCEGACPSYLEFSRIVDGFGLATGVPMVPVALADAA</sequence>
<reference evidence="1 2" key="1">
    <citation type="submission" date="2019-10" db="EMBL/GenBank/DDBJ databases">
        <authorList>
            <consortium name="Melissa Lawson"/>
            <person name="O'neill I."/>
        </authorList>
    </citation>
    <scope>NUCLEOTIDE SEQUENCE [LARGE SCALE GENOMIC DNA]</scope>
    <source>
        <strain evidence="1">LH_658</strain>
    </source>
</reference>
<dbReference type="EMBL" id="CABWJV010000001">
    <property type="protein sequence ID" value="VWQ12904.1"/>
    <property type="molecule type" value="Genomic_DNA"/>
</dbReference>
<evidence type="ECO:0008006" key="3">
    <source>
        <dbReference type="Google" id="ProtNLM"/>
    </source>
</evidence>